<name>A0A835T9Y2_CHLIN</name>
<feature type="region of interest" description="Disordered" evidence="1">
    <location>
        <begin position="755"/>
        <end position="775"/>
    </location>
</feature>
<dbReference type="OrthoDB" id="10641515at2759"/>
<protein>
    <submittedName>
        <fullName evidence="2">Uncharacterized protein</fullName>
    </submittedName>
</protein>
<dbReference type="Proteomes" id="UP000650467">
    <property type="component" value="Unassembled WGS sequence"/>
</dbReference>
<comment type="caution">
    <text evidence="2">The sequence shown here is derived from an EMBL/GenBank/DDBJ whole genome shotgun (WGS) entry which is preliminary data.</text>
</comment>
<feature type="compositionally biased region" description="Low complexity" evidence="1">
    <location>
        <begin position="277"/>
        <end position="306"/>
    </location>
</feature>
<reference evidence="2" key="1">
    <citation type="journal article" date="2020" name="bioRxiv">
        <title>Comparative genomics of Chlamydomonas.</title>
        <authorList>
            <person name="Craig R.J."/>
            <person name="Hasan A.R."/>
            <person name="Ness R.W."/>
            <person name="Keightley P.D."/>
        </authorList>
    </citation>
    <scope>NUCLEOTIDE SEQUENCE</scope>
    <source>
        <strain evidence="2">SAG 7.73</strain>
    </source>
</reference>
<organism evidence="2 3">
    <name type="scientific">Chlamydomonas incerta</name>
    <dbReference type="NCBI Taxonomy" id="51695"/>
    <lineage>
        <taxon>Eukaryota</taxon>
        <taxon>Viridiplantae</taxon>
        <taxon>Chlorophyta</taxon>
        <taxon>core chlorophytes</taxon>
        <taxon>Chlorophyceae</taxon>
        <taxon>CS clade</taxon>
        <taxon>Chlamydomonadales</taxon>
        <taxon>Chlamydomonadaceae</taxon>
        <taxon>Chlamydomonas</taxon>
    </lineage>
</organism>
<feature type="compositionally biased region" description="Low complexity" evidence="1">
    <location>
        <begin position="112"/>
        <end position="127"/>
    </location>
</feature>
<dbReference type="EMBL" id="JAEHOC010000017">
    <property type="protein sequence ID" value="KAG2434225.1"/>
    <property type="molecule type" value="Genomic_DNA"/>
</dbReference>
<evidence type="ECO:0000313" key="2">
    <source>
        <dbReference type="EMBL" id="KAG2434225.1"/>
    </source>
</evidence>
<gene>
    <name evidence="2" type="ORF">HXX76_007951</name>
</gene>
<evidence type="ECO:0000256" key="1">
    <source>
        <dbReference type="SAM" id="MobiDB-lite"/>
    </source>
</evidence>
<dbReference type="AlphaFoldDB" id="A0A835T9Y2"/>
<feature type="compositionally biased region" description="Low complexity" evidence="1">
    <location>
        <begin position="136"/>
        <end position="156"/>
    </location>
</feature>
<sequence length="947" mass="94610">MGNTAGLKESLAGGAQPTAVTVFSLQGVPLHQSPGSVAYFGDYSSCVRARAAGDTVTPLTQLFAHEPLKLEKLLKEVVNDGGGPWRDVVRVPASLVPTSDVTIVSAAKSRRNGTSSGRSRANGAAAAWDDKRPRDTAAPSSATATPAGATAATGSTPLTSGEDCVNLALPERPMLYCTAGAWQGILPERYEMPVRNAVSACARAMTVNVKTSALSSVRRGSRWRMRALHNMQLHPLAAGGMGPPAAKHAAGPGTSGGVSCSGHPAPEQGSGAELAVPAGGQQQQGASAGPAEAETGAGSVPAAGSSGKVLAAGRSSVLLRMALEEVPSAGPGMQHAAHRSLAAARPAPAPALTDTPAAPPVAAAGEGAGVEALAAMAGMGLCEAASGAVAPALSSTIIAQQHAQQEQQFQAARSGVRSGHRSGSRVLASDTSGDDEPVVCHEVLALGGRDAVTQEPVLIIAQYDVTSQLLAQLTGRTSPVRKAPSTFSALATGCSPVPARSLPPSVRGSVNGGRVGASLAGETAAGSTEGGLGGCSGEAAALQDAAAALVVKPERGLALPSGARSAVPADDGGLQPMEPLQPHQRQPEEPHQVVPACSPSPAAGGGAAALGSATSTRGPTTERLLATAQPEELPQEILGEEHVTYAPRRRQAGALPGTQAAGTPGRVPQEAGSLVSNRTAVWGSMLEPQFVPPTRVRRGRRLFGYSGRDGAYDVLNVLEGADPMTGLHTDVPALAHQTDLPELQPQIYATAPARLNQRQRGASPASTPPAANRAGTASATLQLSITAGGLCVGVVPKPVHGGAVEPVPMAPAAADPGSATAAAFTAVTAVGAGGIHESPRLAGAHRAGGLLPPVDEATTTGTGRGSGSGSGSGSNTRDQQLETQQASGGGMVEARVENTAGTDVGVWQESSVASGASHRVGMALLGFLAPLNAHGSTEPPSQPRTGS</sequence>
<feature type="region of interest" description="Disordered" evidence="1">
    <location>
        <begin position="235"/>
        <end position="306"/>
    </location>
</feature>
<accession>A0A835T9Y2</accession>
<feature type="compositionally biased region" description="Low complexity" evidence="1">
    <location>
        <begin position="235"/>
        <end position="252"/>
    </location>
</feature>
<evidence type="ECO:0000313" key="3">
    <source>
        <dbReference type="Proteomes" id="UP000650467"/>
    </source>
</evidence>
<feature type="region of interest" description="Disordered" evidence="1">
    <location>
        <begin position="412"/>
        <end position="433"/>
    </location>
</feature>
<feature type="region of interest" description="Disordered" evidence="1">
    <location>
        <begin position="844"/>
        <end position="890"/>
    </location>
</feature>
<proteinExistence type="predicted"/>
<feature type="region of interest" description="Disordered" evidence="1">
    <location>
        <begin position="106"/>
        <end position="156"/>
    </location>
</feature>
<feature type="region of interest" description="Disordered" evidence="1">
    <location>
        <begin position="558"/>
        <end position="619"/>
    </location>
</feature>
<keyword evidence="3" id="KW-1185">Reference proteome</keyword>
<feature type="compositionally biased region" description="Gly residues" evidence="1">
    <location>
        <begin position="862"/>
        <end position="872"/>
    </location>
</feature>